<accession>A0A9P1MSW7</accession>
<protein>
    <recommendedName>
        <fullName evidence="2">Chromo domain-containing protein</fullName>
    </recommendedName>
</protein>
<dbReference type="SMART" id="SM00298">
    <property type="entry name" value="CHROMO"/>
    <property type="match status" value="2"/>
</dbReference>
<reference evidence="3" key="1">
    <citation type="submission" date="2022-11" db="EMBL/GenBank/DDBJ databases">
        <authorList>
            <person name="Kikuchi T."/>
        </authorList>
    </citation>
    <scope>NUCLEOTIDE SEQUENCE</scope>
    <source>
        <strain evidence="3">PS1010</strain>
    </source>
</reference>
<feature type="domain" description="Chromo" evidence="2">
    <location>
        <begin position="55"/>
        <end position="114"/>
    </location>
</feature>
<proteinExistence type="predicted"/>
<dbReference type="Pfam" id="PF00385">
    <property type="entry name" value="Chromo"/>
    <property type="match status" value="1"/>
</dbReference>
<dbReference type="InterPro" id="IPR016197">
    <property type="entry name" value="Chromo-like_dom_sf"/>
</dbReference>
<dbReference type="GO" id="GO:0097240">
    <property type="term" value="P:chromosome attachment to the nuclear envelope"/>
    <property type="evidence" value="ECO:0007669"/>
    <property type="project" value="InterPro"/>
</dbReference>
<comment type="caution">
    <text evidence="3">The sequence shown here is derived from an EMBL/GenBank/DDBJ whole genome shotgun (WGS) entry which is preliminary data.</text>
</comment>
<organism evidence="3 4">
    <name type="scientific">Caenorhabditis angaria</name>
    <dbReference type="NCBI Taxonomy" id="860376"/>
    <lineage>
        <taxon>Eukaryota</taxon>
        <taxon>Metazoa</taxon>
        <taxon>Ecdysozoa</taxon>
        <taxon>Nematoda</taxon>
        <taxon>Chromadorea</taxon>
        <taxon>Rhabditida</taxon>
        <taxon>Rhabditina</taxon>
        <taxon>Rhabditomorpha</taxon>
        <taxon>Rhabditoidea</taxon>
        <taxon>Rhabditidae</taxon>
        <taxon>Peloderinae</taxon>
        <taxon>Caenorhabditis</taxon>
    </lineage>
</organism>
<dbReference type="SUPFAM" id="SSF54160">
    <property type="entry name" value="Chromo domain-like"/>
    <property type="match status" value="2"/>
</dbReference>
<feature type="compositionally biased region" description="Polar residues" evidence="1">
    <location>
        <begin position="41"/>
        <end position="53"/>
    </location>
</feature>
<evidence type="ECO:0000256" key="1">
    <source>
        <dbReference type="SAM" id="MobiDB-lite"/>
    </source>
</evidence>
<feature type="compositionally biased region" description="Basic and acidic residues" evidence="1">
    <location>
        <begin position="20"/>
        <end position="33"/>
    </location>
</feature>
<name>A0A9P1MSW7_9PELO</name>
<sequence>MAKASKGQETRRLTPARKSKVQEKKSAKVEKPKPPKRTKGAKSTETKASQSSKVYEIDKITSHKLYNGQFVKYAVTWVGYKNEKTWMTELELDDAPDALADYKFKVTGQHYENDGKSYVIQEILGHRDVGNSRYYLVHWKGYDNPVDHSEMLEEDLSEATAVLNAYKSKLSSKIGNDKKPAIQKKKNIKKKSPKA</sequence>
<evidence type="ECO:0000313" key="3">
    <source>
        <dbReference type="EMBL" id="CAI5438727.1"/>
    </source>
</evidence>
<feature type="compositionally biased region" description="Basic and acidic residues" evidence="1">
    <location>
        <begin position="1"/>
        <end position="12"/>
    </location>
</feature>
<dbReference type="PROSITE" id="PS50013">
    <property type="entry name" value="CHROMO_2"/>
    <property type="match status" value="2"/>
</dbReference>
<gene>
    <name evidence="3" type="ORF">CAMP_LOCUS1364</name>
</gene>
<dbReference type="InterPro" id="IPR000953">
    <property type="entry name" value="Chromo/chromo_shadow_dom"/>
</dbReference>
<feature type="region of interest" description="Disordered" evidence="1">
    <location>
        <begin position="1"/>
        <end position="53"/>
    </location>
</feature>
<dbReference type="OrthoDB" id="2285631at2759"/>
<feature type="domain" description="Chromo" evidence="2">
    <location>
        <begin position="118"/>
        <end position="178"/>
    </location>
</feature>
<dbReference type="PANTHER" id="PTHR10503">
    <property type="entry name" value="HP1 LIKE (HETEROCHROMATIN PROTEIN)-RELATED"/>
    <property type="match status" value="1"/>
</dbReference>
<evidence type="ECO:0000313" key="4">
    <source>
        <dbReference type="Proteomes" id="UP001152747"/>
    </source>
</evidence>
<dbReference type="EMBL" id="CANHGI010000001">
    <property type="protein sequence ID" value="CAI5438727.1"/>
    <property type="molecule type" value="Genomic_DNA"/>
</dbReference>
<dbReference type="Proteomes" id="UP001152747">
    <property type="component" value="Unassembled WGS sequence"/>
</dbReference>
<keyword evidence="4" id="KW-1185">Reference proteome</keyword>
<dbReference type="InterPro" id="IPR023780">
    <property type="entry name" value="Chromo_domain"/>
</dbReference>
<dbReference type="InterPro" id="IPR037948">
    <property type="entry name" value="Cec-4"/>
</dbReference>
<feature type="compositionally biased region" description="Basic residues" evidence="1">
    <location>
        <begin position="181"/>
        <end position="195"/>
    </location>
</feature>
<dbReference type="GO" id="GO:0010468">
    <property type="term" value="P:regulation of gene expression"/>
    <property type="evidence" value="ECO:0007669"/>
    <property type="project" value="TreeGrafter"/>
</dbReference>
<dbReference type="Gene3D" id="2.40.50.40">
    <property type="match status" value="2"/>
</dbReference>
<dbReference type="GO" id="GO:0005637">
    <property type="term" value="C:nuclear inner membrane"/>
    <property type="evidence" value="ECO:0007669"/>
    <property type="project" value="TreeGrafter"/>
</dbReference>
<dbReference type="AlphaFoldDB" id="A0A9P1MSW7"/>
<evidence type="ECO:0000259" key="2">
    <source>
        <dbReference type="PROSITE" id="PS50013"/>
    </source>
</evidence>
<feature type="region of interest" description="Disordered" evidence="1">
    <location>
        <begin position="176"/>
        <end position="195"/>
    </location>
</feature>